<evidence type="ECO:0000313" key="2">
    <source>
        <dbReference type="Proteomes" id="UP000634136"/>
    </source>
</evidence>
<comment type="caution">
    <text evidence="1">The sequence shown here is derived from an EMBL/GenBank/DDBJ whole genome shotgun (WGS) entry which is preliminary data.</text>
</comment>
<accession>A0A834TRC9</accession>
<keyword evidence="2" id="KW-1185">Reference proteome</keyword>
<proteinExistence type="predicted"/>
<organism evidence="1 2">
    <name type="scientific">Senna tora</name>
    <dbReference type="NCBI Taxonomy" id="362788"/>
    <lineage>
        <taxon>Eukaryota</taxon>
        <taxon>Viridiplantae</taxon>
        <taxon>Streptophyta</taxon>
        <taxon>Embryophyta</taxon>
        <taxon>Tracheophyta</taxon>
        <taxon>Spermatophyta</taxon>
        <taxon>Magnoliopsida</taxon>
        <taxon>eudicotyledons</taxon>
        <taxon>Gunneridae</taxon>
        <taxon>Pentapetalae</taxon>
        <taxon>rosids</taxon>
        <taxon>fabids</taxon>
        <taxon>Fabales</taxon>
        <taxon>Fabaceae</taxon>
        <taxon>Caesalpinioideae</taxon>
        <taxon>Cassia clade</taxon>
        <taxon>Senna</taxon>
    </lineage>
</organism>
<name>A0A834TRC9_9FABA</name>
<sequence>MHPWKSPLWATCGPSDRCTLGIIPTIETIGYGGSCRPLLSSLARAEVASTYVLIAWQLVRSSIFILPLEGLPILIVQNFVLPFKGIIILPRNRRIFHSFLLAKGLPIDEGILRPSLLGNFPSLSSAEGSFILPLGGGIFLPSLWRDRSSRLAFFLVIPQLAPLEGSIVRSPS</sequence>
<protein>
    <submittedName>
        <fullName evidence="1">Uncharacterized protein</fullName>
    </submittedName>
</protein>
<dbReference type="AlphaFoldDB" id="A0A834TRC9"/>
<gene>
    <name evidence="1" type="ORF">G2W53_016354</name>
</gene>
<reference evidence="1" key="1">
    <citation type="submission" date="2020-09" db="EMBL/GenBank/DDBJ databases">
        <title>Genome-Enabled Discovery of Anthraquinone Biosynthesis in Senna tora.</title>
        <authorList>
            <person name="Kang S.-H."/>
            <person name="Pandey R.P."/>
            <person name="Lee C.-M."/>
            <person name="Sim J.-S."/>
            <person name="Jeong J.-T."/>
            <person name="Choi B.-S."/>
            <person name="Jung M."/>
            <person name="Ginzburg D."/>
            <person name="Zhao K."/>
            <person name="Won S.Y."/>
            <person name="Oh T.-J."/>
            <person name="Yu Y."/>
            <person name="Kim N.-H."/>
            <person name="Lee O.R."/>
            <person name="Lee T.-H."/>
            <person name="Bashyal P."/>
            <person name="Kim T.-S."/>
            <person name="Lee W.-H."/>
            <person name="Kawkins C."/>
            <person name="Kim C.-K."/>
            <person name="Kim J.S."/>
            <person name="Ahn B.O."/>
            <person name="Rhee S.Y."/>
            <person name="Sohng J.K."/>
        </authorList>
    </citation>
    <scope>NUCLEOTIDE SEQUENCE</scope>
    <source>
        <tissue evidence="1">Leaf</tissue>
    </source>
</reference>
<evidence type="ECO:0000313" key="1">
    <source>
        <dbReference type="EMBL" id="KAF7825190.1"/>
    </source>
</evidence>
<dbReference type="EMBL" id="JAAIUW010000006">
    <property type="protein sequence ID" value="KAF7825190.1"/>
    <property type="molecule type" value="Genomic_DNA"/>
</dbReference>
<dbReference type="Proteomes" id="UP000634136">
    <property type="component" value="Unassembled WGS sequence"/>
</dbReference>